<dbReference type="OrthoDB" id="9796999at2"/>
<dbReference type="Proteomes" id="UP000396862">
    <property type="component" value="Unassembled WGS sequence"/>
</dbReference>
<reference evidence="2 3" key="1">
    <citation type="submission" date="2018-03" db="EMBL/GenBank/DDBJ databases">
        <title>Genomic Encyclopedia of Archaeal and Bacterial Type Strains, Phase II (KMG-II): from individual species to whole genera.</title>
        <authorList>
            <person name="Goeker M."/>
        </authorList>
    </citation>
    <scope>NUCLEOTIDE SEQUENCE [LARGE SCALE GENOMIC DNA]</scope>
    <source>
        <strain evidence="2 3">DSM 27267</strain>
    </source>
</reference>
<evidence type="ECO:0000313" key="1">
    <source>
        <dbReference type="EMBL" id="GET20961.1"/>
    </source>
</evidence>
<gene>
    <name evidence="2" type="ORF">CLV93_102588</name>
    <name evidence="1" type="ORF">JCM18694_12070</name>
</gene>
<dbReference type="EMBL" id="BLAU01000001">
    <property type="protein sequence ID" value="GET20961.1"/>
    <property type="molecule type" value="Genomic_DNA"/>
</dbReference>
<dbReference type="AlphaFoldDB" id="A0A2P8CIJ4"/>
<evidence type="ECO:0000313" key="3">
    <source>
        <dbReference type="Proteomes" id="UP000240621"/>
    </source>
</evidence>
<dbReference type="RefSeq" id="WP_106541363.1">
    <property type="nucleotide sequence ID" value="NZ_BLAU01000001.1"/>
</dbReference>
<dbReference type="Pfam" id="PF13376">
    <property type="entry name" value="OmdA"/>
    <property type="match status" value="1"/>
</dbReference>
<evidence type="ECO:0000313" key="2">
    <source>
        <dbReference type="EMBL" id="PSK84797.1"/>
    </source>
</evidence>
<sequence>MKTTTPATLEEWRQWLKENHVKETEVWLVYHKKHTGQSSVAYEDSVQEALCWGWIDSLIKRLDEDRYARKFTPRKPDSQWSASNIKRIQLLKTTKRLQPAGLDVIPEKVMKGEIPEQESKTEMCLEFREALSQSPKAREHFENLTEKQKDLFVRWIASGKQSATRQKRSTEAINLLTKGKKLGMK</sequence>
<dbReference type="EMBL" id="PYGC01000002">
    <property type="protein sequence ID" value="PSK84797.1"/>
    <property type="molecule type" value="Genomic_DNA"/>
</dbReference>
<proteinExistence type="predicted"/>
<organism evidence="2 3">
    <name type="scientific">Prolixibacter denitrificans</name>
    <dbReference type="NCBI Taxonomy" id="1541063"/>
    <lineage>
        <taxon>Bacteria</taxon>
        <taxon>Pseudomonadati</taxon>
        <taxon>Bacteroidota</taxon>
        <taxon>Bacteroidia</taxon>
        <taxon>Marinilabiliales</taxon>
        <taxon>Prolixibacteraceae</taxon>
        <taxon>Prolixibacter</taxon>
    </lineage>
</organism>
<reference evidence="1 4" key="2">
    <citation type="submission" date="2019-10" db="EMBL/GenBank/DDBJ databases">
        <title>Prolixibacter strains distinguished by the presence of nitrate reductase genes were adept at nitrate-dependent anaerobic corrosion of metallic iron and carbon steel.</title>
        <authorList>
            <person name="Iino T."/>
            <person name="Shono N."/>
            <person name="Ito K."/>
            <person name="Nakamura R."/>
            <person name="Sueoka K."/>
            <person name="Harayama S."/>
            <person name="Ohkuma M."/>
        </authorList>
    </citation>
    <scope>NUCLEOTIDE SEQUENCE [LARGE SCALE GENOMIC DNA]</scope>
    <source>
        <strain evidence="1 4">MIC1-1</strain>
    </source>
</reference>
<evidence type="ECO:0000313" key="4">
    <source>
        <dbReference type="Proteomes" id="UP000396862"/>
    </source>
</evidence>
<keyword evidence="4" id="KW-1185">Reference proteome</keyword>
<comment type="caution">
    <text evidence="2">The sequence shown here is derived from an EMBL/GenBank/DDBJ whole genome shotgun (WGS) entry which is preliminary data.</text>
</comment>
<name>A0A2P8CIJ4_9BACT</name>
<protein>
    <submittedName>
        <fullName evidence="2">Uncharacterized protein YdeI (YjbR/CyaY-like superfamily)</fullName>
    </submittedName>
</protein>
<dbReference type="Proteomes" id="UP000240621">
    <property type="component" value="Unassembled WGS sequence"/>
</dbReference>
<accession>A0A2P8CIJ4</accession>